<dbReference type="InterPro" id="IPR057691">
    <property type="entry name" value="DUF7931"/>
</dbReference>
<comment type="caution">
    <text evidence="2">The sequence shown here is derived from an EMBL/GenBank/DDBJ whole genome shotgun (WGS) entry which is preliminary data.</text>
</comment>
<sequence>MSSRLITTWAEHDRAVEEILQLSPTRLLIFDEDLSPLKLERPERGAALSRLLSSKVDDRQLTIVVQKAEFVRQYSPQLLKLLGVYAPALTIIHAPPHLEALKDSLLIADGRHALVRFHRDHARSRLIIDDAQECAPYTKRFDEILGEGGEPLSTITLGL</sequence>
<organism evidence="2 3">
    <name type="scientific">Candidatus Accumulibacter appositus</name>
    <dbReference type="NCBI Taxonomy" id="1454003"/>
    <lineage>
        <taxon>Bacteria</taxon>
        <taxon>Pseudomonadati</taxon>
        <taxon>Pseudomonadota</taxon>
        <taxon>Betaproteobacteria</taxon>
        <taxon>Candidatus Accumulibacter</taxon>
    </lineage>
</organism>
<protein>
    <recommendedName>
        <fullName evidence="1">DUF7931 domain-containing protein</fullName>
    </recommendedName>
</protein>
<dbReference type="STRING" id="1454003.AW10_03527"/>
<reference evidence="2 3" key="1">
    <citation type="submission" date="2014-02" db="EMBL/GenBank/DDBJ databases">
        <title>Expanding our view of genomic diversity in Candidatus Accumulibacter clades.</title>
        <authorList>
            <person name="Skennerton C.T."/>
            <person name="Barr J.J."/>
            <person name="Slater F.R."/>
            <person name="Bond P.L."/>
            <person name="Tyson G.W."/>
        </authorList>
    </citation>
    <scope>NUCLEOTIDE SEQUENCE [LARGE SCALE GENOMIC DNA]</scope>
    <source>
        <strain evidence="3">BA-92</strain>
    </source>
</reference>
<dbReference type="EMBL" id="JEMX01000089">
    <property type="protein sequence ID" value="EXI77784.1"/>
    <property type="molecule type" value="Genomic_DNA"/>
</dbReference>
<evidence type="ECO:0000259" key="1">
    <source>
        <dbReference type="Pfam" id="PF25559"/>
    </source>
</evidence>
<evidence type="ECO:0000313" key="3">
    <source>
        <dbReference type="Proteomes" id="UP000021816"/>
    </source>
</evidence>
<name>A0A011QG28_9PROT</name>
<dbReference type="Proteomes" id="UP000021816">
    <property type="component" value="Unassembled WGS sequence"/>
</dbReference>
<dbReference type="Pfam" id="PF25559">
    <property type="entry name" value="DUF7931"/>
    <property type="match status" value="1"/>
</dbReference>
<dbReference type="AlphaFoldDB" id="A0A011QG28"/>
<dbReference type="PATRIC" id="fig|1454003.3.peg.3583"/>
<gene>
    <name evidence="2" type="ORF">AW10_03527</name>
</gene>
<accession>A0A011QG28</accession>
<feature type="domain" description="DUF7931" evidence="1">
    <location>
        <begin position="12"/>
        <end position="144"/>
    </location>
</feature>
<evidence type="ECO:0000313" key="2">
    <source>
        <dbReference type="EMBL" id="EXI77784.1"/>
    </source>
</evidence>
<proteinExistence type="predicted"/>